<dbReference type="InterPro" id="IPR036188">
    <property type="entry name" value="FAD/NAD-bd_sf"/>
</dbReference>
<dbReference type="PANTHER" id="PTHR48105">
    <property type="entry name" value="THIOREDOXIN REDUCTASE 1-RELATED-RELATED"/>
    <property type="match status" value="1"/>
</dbReference>
<proteinExistence type="predicted"/>
<evidence type="ECO:0000313" key="4">
    <source>
        <dbReference type="EMBL" id="TGL06515.1"/>
    </source>
</evidence>
<feature type="domain" description="FAD/NAD(P)-binding" evidence="3">
    <location>
        <begin position="8"/>
        <end position="286"/>
    </location>
</feature>
<dbReference type="Proteomes" id="UP000297641">
    <property type="component" value="Unassembled WGS sequence"/>
</dbReference>
<gene>
    <name evidence="4" type="ORF">EHQ43_08890</name>
</gene>
<comment type="caution">
    <text evidence="4">The sequence shown here is derived from an EMBL/GenBank/DDBJ whole genome shotgun (WGS) entry which is preliminary data.</text>
</comment>
<evidence type="ECO:0000313" key="5">
    <source>
        <dbReference type="Proteomes" id="UP000297641"/>
    </source>
</evidence>
<reference evidence="4 5" key="1">
    <citation type="journal article" date="2019" name="PLoS Negl. Trop. Dis.">
        <title>Revisiting the worldwide diversity of Leptospira species in the environment.</title>
        <authorList>
            <person name="Vincent A.T."/>
            <person name="Schiettekatte O."/>
            <person name="Bourhy P."/>
            <person name="Veyrier F.J."/>
            <person name="Picardeau M."/>
        </authorList>
    </citation>
    <scope>NUCLEOTIDE SEQUENCE [LARGE SCALE GENOMIC DNA]</scope>
    <source>
        <strain evidence="4 5">201800273</strain>
    </source>
</reference>
<accession>A0A7I0HSP3</accession>
<dbReference type="GO" id="GO:0016491">
    <property type="term" value="F:oxidoreductase activity"/>
    <property type="evidence" value="ECO:0007669"/>
    <property type="project" value="UniProtKB-KW"/>
</dbReference>
<dbReference type="SUPFAM" id="SSF51905">
    <property type="entry name" value="FAD/NAD(P)-binding domain"/>
    <property type="match status" value="1"/>
</dbReference>
<dbReference type="InterPro" id="IPR050097">
    <property type="entry name" value="Ferredoxin-NADP_redctase_2"/>
</dbReference>
<keyword evidence="1" id="KW-0285">Flavoprotein</keyword>
<keyword evidence="2" id="KW-0560">Oxidoreductase</keyword>
<dbReference type="PRINTS" id="PR00469">
    <property type="entry name" value="PNDRDTASEII"/>
</dbReference>
<dbReference type="PRINTS" id="PR00368">
    <property type="entry name" value="FADPNR"/>
</dbReference>
<evidence type="ECO:0000259" key="3">
    <source>
        <dbReference type="Pfam" id="PF07992"/>
    </source>
</evidence>
<dbReference type="EMBL" id="RQFT01000008">
    <property type="protein sequence ID" value="TGL06515.1"/>
    <property type="molecule type" value="Genomic_DNA"/>
</dbReference>
<dbReference type="Gene3D" id="3.50.50.60">
    <property type="entry name" value="FAD/NAD(P)-binding domain"/>
    <property type="match status" value="2"/>
</dbReference>
<dbReference type="InterPro" id="IPR023753">
    <property type="entry name" value="FAD/NAD-binding_dom"/>
</dbReference>
<name>A0A7I0HSP3_9LEPT</name>
<protein>
    <submittedName>
        <fullName evidence="4">NAD(P)/FAD-dependent oxidoreductase</fullName>
    </submittedName>
</protein>
<dbReference type="RefSeq" id="WP_135770888.1">
    <property type="nucleotide sequence ID" value="NZ_RQFT01000008.1"/>
</dbReference>
<dbReference type="AlphaFoldDB" id="A0A7I0HSP3"/>
<dbReference type="Pfam" id="PF07992">
    <property type="entry name" value="Pyr_redox_2"/>
    <property type="match status" value="1"/>
</dbReference>
<sequence length="300" mass="33111">MDSLQKADITIIGGSYSGLSAALTLVRSLRNVLVIDSERPCNQNTPFSHNFITHDGIKPSEIRQKALSDLNEYKTFKLQLGEATSIQKKGSGYLIKGNGLNEIQTDKIIFATGVKDLLPEIPGFAQAWGKTVIHCPYCHGYEYVGNQTGLWMNEEGVYEHAKFLKHWSKEITIFTNGPVQFSTEEVNKIESEGIAIQTEPVMELIQKDGKISGLLFQSGKNFPLQTLYSKIPIVQHSKLPEELGCKLLPSGLIDVSPFYETSISDVYAVGDMASMFRSVAHAVHSGNLAASKLNRTMILS</sequence>
<evidence type="ECO:0000256" key="2">
    <source>
        <dbReference type="ARBA" id="ARBA00023002"/>
    </source>
</evidence>
<evidence type="ECO:0000256" key="1">
    <source>
        <dbReference type="ARBA" id="ARBA00022630"/>
    </source>
</evidence>
<organism evidence="4 5">
    <name type="scientific">Leptospira bouyouniensis</name>
    <dbReference type="NCBI Taxonomy" id="2484911"/>
    <lineage>
        <taxon>Bacteria</taxon>
        <taxon>Pseudomonadati</taxon>
        <taxon>Spirochaetota</taxon>
        <taxon>Spirochaetia</taxon>
        <taxon>Leptospirales</taxon>
        <taxon>Leptospiraceae</taxon>
        <taxon>Leptospira</taxon>
    </lineage>
</organism>